<dbReference type="HOGENOM" id="CLU_3174507_0_0_4"/>
<proteinExistence type="predicted"/>
<evidence type="ECO:0000313" key="2">
    <source>
        <dbReference type="EMBL" id="AGU51217.1"/>
    </source>
</evidence>
<dbReference type="Proteomes" id="UP000016223">
    <property type="component" value="Chromosome 1"/>
</dbReference>
<dbReference type="AlphaFoldDB" id="T1XE65"/>
<sequence>MGLSHGDRSSAGIPSRSMALDPSGRPVKPAPSRRKPPPACAWARRLR</sequence>
<reference evidence="2 3" key="1">
    <citation type="submission" date="2012-10" db="EMBL/GenBank/DDBJ databases">
        <title>Genome sequence of Variovorax paradoxus B4.</title>
        <authorList>
            <person name="Schuldes J."/>
            <person name="Brandt U."/>
            <person name="Hiessl S."/>
            <person name="Wuebbeler J.H."/>
            <person name="Thuermer A."/>
            <person name="Steinbuechel A."/>
            <person name="Daniel R."/>
        </authorList>
    </citation>
    <scope>NUCLEOTIDE SEQUENCE [LARGE SCALE GENOMIC DNA]</scope>
    <source>
        <strain evidence="2 3">B4</strain>
    </source>
</reference>
<name>T1XE65_VARPD</name>
<protein>
    <submittedName>
        <fullName evidence="2">Extensin family protein</fullName>
    </submittedName>
</protein>
<organism evidence="2 3">
    <name type="scientific">Variovorax paradoxus B4</name>
    <dbReference type="NCBI Taxonomy" id="1246301"/>
    <lineage>
        <taxon>Bacteria</taxon>
        <taxon>Pseudomonadati</taxon>
        <taxon>Pseudomonadota</taxon>
        <taxon>Betaproteobacteria</taxon>
        <taxon>Burkholderiales</taxon>
        <taxon>Comamonadaceae</taxon>
        <taxon>Variovorax</taxon>
    </lineage>
</organism>
<dbReference type="KEGG" id="vpd:VAPA_1c41400"/>
<gene>
    <name evidence="2" type="ORF">VAPA_1c41400</name>
</gene>
<dbReference type="EMBL" id="CP003911">
    <property type="protein sequence ID" value="AGU51217.1"/>
    <property type="molecule type" value="Genomic_DNA"/>
</dbReference>
<accession>T1XE65</accession>
<evidence type="ECO:0000313" key="3">
    <source>
        <dbReference type="Proteomes" id="UP000016223"/>
    </source>
</evidence>
<evidence type="ECO:0000256" key="1">
    <source>
        <dbReference type="SAM" id="MobiDB-lite"/>
    </source>
</evidence>
<feature type="region of interest" description="Disordered" evidence="1">
    <location>
        <begin position="1"/>
        <end position="47"/>
    </location>
</feature>